<evidence type="ECO:0000313" key="8">
    <source>
        <dbReference type="EMBL" id="KXS21490.1"/>
    </source>
</evidence>
<dbReference type="PANTHER" id="PTHR43880">
    <property type="entry name" value="ALCOHOL DEHYDROGENASE"/>
    <property type="match status" value="1"/>
</dbReference>
<dbReference type="EMBL" id="KQ965732">
    <property type="protein sequence ID" value="KXS21490.1"/>
    <property type="molecule type" value="Genomic_DNA"/>
</dbReference>
<organism evidence="8 9">
    <name type="scientific">Gonapodya prolifera (strain JEL478)</name>
    <name type="common">Monoblepharis prolifera</name>
    <dbReference type="NCBI Taxonomy" id="1344416"/>
    <lineage>
        <taxon>Eukaryota</taxon>
        <taxon>Fungi</taxon>
        <taxon>Fungi incertae sedis</taxon>
        <taxon>Chytridiomycota</taxon>
        <taxon>Chytridiomycota incertae sedis</taxon>
        <taxon>Monoblepharidomycetes</taxon>
        <taxon>Monoblepharidales</taxon>
        <taxon>Gonapodyaceae</taxon>
        <taxon>Gonapodya</taxon>
    </lineage>
</organism>
<accession>A0A139AXP6</accession>
<dbReference type="PANTHER" id="PTHR43880:SF12">
    <property type="entry name" value="ALCOHOL DEHYDROGENASE CLASS-3"/>
    <property type="match status" value="1"/>
</dbReference>
<dbReference type="InterPro" id="IPR002328">
    <property type="entry name" value="ADH_Zn_CS"/>
</dbReference>
<dbReference type="OrthoDB" id="1560166at2759"/>
<evidence type="ECO:0000256" key="1">
    <source>
        <dbReference type="ARBA" id="ARBA00001947"/>
    </source>
</evidence>
<dbReference type="Pfam" id="PF00107">
    <property type="entry name" value="ADH_zinc_N"/>
    <property type="match status" value="1"/>
</dbReference>
<proteinExistence type="inferred from homology"/>
<evidence type="ECO:0000313" key="9">
    <source>
        <dbReference type="Proteomes" id="UP000070544"/>
    </source>
</evidence>
<feature type="domain" description="Enoyl reductase (ER)" evidence="7">
    <location>
        <begin position="22"/>
        <end position="376"/>
    </location>
</feature>
<evidence type="ECO:0000256" key="3">
    <source>
        <dbReference type="ARBA" id="ARBA00022833"/>
    </source>
</evidence>
<comment type="cofactor">
    <cofactor evidence="1 6">
        <name>Zn(2+)</name>
        <dbReference type="ChEBI" id="CHEBI:29105"/>
    </cofactor>
</comment>
<dbReference type="GO" id="GO:0051903">
    <property type="term" value="F:S-(hydroxymethyl)glutathione dehydrogenase [NAD(P)+] activity"/>
    <property type="evidence" value="ECO:0007669"/>
    <property type="project" value="TreeGrafter"/>
</dbReference>
<dbReference type="SMART" id="SM00829">
    <property type="entry name" value="PKS_ER"/>
    <property type="match status" value="1"/>
</dbReference>
<dbReference type="SUPFAM" id="SSF50129">
    <property type="entry name" value="GroES-like"/>
    <property type="match status" value="2"/>
</dbReference>
<dbReference type="CDD" id="cd08279">
    <property type="entry name" value="Zn_ADH_class_III"/>
    <property type="match status" value="1"/>
</dbReference>
<keyword evidence="4" id="KW-0560">Oxidoreductase</keyword>
<evidence type="ECO:0000256" key="5">
    <source>
        <dbReference type="ARBA" id="ARBA00023027"/>
    </source>
</evidence>
<name>A0A139AXP6_GONPJ</name>
<keyword evidence="3 6" id="KW-0862">Zinc</keyword>
<dbReference type="AlphaFoldDB" id="A0A139AXP6"/>
<keyword evidence="9" id="KW-1185">Reference proteome</keyword>
<gene>
    <name evidence="8" type="ORF">M427DRAFT_50928</name>
</gene>
<dbReference type="GO" id="GO:0046294">
    <property type="term" value="P:formaldehyde catabolic process"/>
    <property type="evidence" value="ECO:0007669"/>
    <property type="project" value="TreeGrafter"/>
</dbReference>
<dbReference type="InterPro" id="IPR020843">
    <property type="entry name" value="ER"/>
</dbReference>
<dbReference type="FunFam" id="3.40.50.720:FF:000003">
    <property type="entry name" value="S-(hydroxymethyl)glutathione dehydrogenase"/>
    <property type="match status" value="1"/>
</dbReference>
<evidence type="ECO:0000256" key="6">
    <source>
        <dbReference type="RuleBase" id="RU361277"/>
    </source>
</evidence>
<dbReference type="GO" id="GO:0008270">
    <property type="term" value="F:zinc ion binding"/>
    <property type="evidence" value="ECO:0007669"/>
    <property type="project" value="InterPro"/>
</dbReference>
<dbReference type="InterPro" id="IPR011032">
    <property type="entry name" value="GroES-like_sf"/>
</dbReference>
<sequence length="380" mass="40179">MSSSTNGTQPPRIKARAAVLFGAKQKLQIKDVEIDQPKPLEVHVKIHSAGVCGSDLHVAEGDWGSRFKLPIVLGHEGAGVVQSVGAAVTRVKPGDHVILLFKENCGRCDNCQVGRPSLCKGHPRYPGTMFDGTNRIWVDGEPCYAMSSLGCWATDCVVSEENVLPIDKTIPLNRAVLVGCGVMTGVGAAINTAKVEVGSSCVVVGCGGVGLNCVQGAKLNNAGMIIAVDIFESKLEAARDFGATHTINARTVDAVAEVTKLTGGGAHFAIDALGSARTSEQCVEMIRPGGTAVIVGMAPSSHRAQIDIFTIARDEKCIKGSYYGSARPGVDMIRLLELYKQKRLKLDELVSKTIKIEECNEALALLKEGGVARTIIDFAA</sequence>
<dbReference type="SUPFAM" id="SSF51735">
    <property type="entry name" value="NAD(P)-binding Rossmann-fold domains"/>
    <property type="match status" value="1"/>
</dbReference>
<keyword evidence="2 6" id="KW-0479">Metal-binding</keyword>
<comment type="similarity">
    <text evidence="6">Belongs to the zinc-containing alcohol dehydrogenase family.</text>
</comment>
<dbReference type="GO" id="GO:0005829">
    <property type="term" value="C:cytosol"/>
    <property type="evidence" value="ECO:0007669"/>
    <property type="project" value="TreeGrafter"/>
</dbReference>
<dbReference type="PROSITE" id="PS00059">
    <property type="entry name" value="ADH_ZINC"/>
    <property type="match status" value="1"/>
</dbReference>
<protein>
    <submittedName>
        <fullName evidence="8">Alcohol dehydrogenase class III</fullName>
    </submittedName>
</protein>
<dbReference type="InterPro" id="IPR036291">
    <property type="entry name" value="NAD(P)-bd_dom_sf"/>
</dbReference>
<dbReference type="Gene3D" id="3.90.180.10">
    <property type="entry name" value="Medium-chain alcohol dehydrogenases, catalytic domain"/>
    <property type="match status" value="1"/>
</dbReference>
<evidence type="ECO:0000256" key="4">
    <source>
        <dbReference type="ARBA" id="ARBA00023002"/>
    </source>
</evidence>
<keyword evidence="5" id="KW-0520">NAD</keyword>
<dbReference type="InterPro" id="IPR013154">
    <property type="entry name" value="ADH-like_N"/>
</dbReference>
<dbReference type="STRING" id="1344416.A0A139AXP6"/>
<evidence type="ECO:0000259" key="7">
    <source>
        <dbReference type="SMART" id="SM00829"/>
    </source>
</evidence>
<dbReference type="Gene3D" id="3.40.50.720">
    <property type="entry name" value="NAD(P)-binding Rossmann-like Domain"/>
    <property type="match status" value="1"/>
</dbReference>
<dbReference type="Pfam" id="PF08240">
    <property type="entry name" value="ADH_N"/>
    <property type="match status" value="1"/>
</dbReference>
<dbReference type="InterPro" id="IPR013149">
    <property type="entry name" value="ADH-like_C"/>
</dbReference>
<dbReference type="Proteomes" id="UP000070544">
    <property type="component" value="Unassembled WGS sequence"/>
</dbReference>
<reference evidence="8 9" key="1">
    <citation type="journal article" date="2015" name="Genome Biol. Evol.">
        <title>Phylogenomic analyses indicate that early fungi evolved digesting cell walls of algal ancestors of land plants.</title>
        <authorList>
            <person name="Chang Y."/>
            <person name="Wang S."/>
            <person name="Sekimoto S."/>
            <person name="Aerts A.L."/>
            <person name="Choi C."/>
            <person name="Clum A."/>
            <person name="LaButti K.M."/>
            <person name="Lindquist E.A."/>
            <person name="Yee Ngan C."/>
            <person name="Ohm R.A."/>
            <person name="Salamov A.A."/>
            <person name="Grigoriev I.V."/>
            <person name="Spatafora J.W."/>
            <person name="Berbee M.L."/>
        </authorList>
    </citation>
    <scope>NUCLEOTIDE SEQUENCE [LARGE SCALE GENOMIC DNA]</scope>
    <source>
        <strain evidence="8 9">JEL478</strain>
    </source>
</reference>
<evidence type="ECO:0000256" key="2">
    <source>
        <dbReference type="ARBA" id="ARBA00022723"/>
    </source>
</evidence>